<name>A0A6C0C184_9ZZZZ</name>
<accession>A0A6C0C184</accession>
<evidence type="ECO:0008006" key="3">
    <source>
        <dbReference type="Google" id="ProtNLM"/>
    </source>
</evidence>
<feature type="transmembrane region" description="Helical" evidence="1">
    <location>
        <begin position="6"/>
        <end position="27"/>
    </location>
</feature>
<dbReference type="EMBL" id="MN739316">
    <property type="protein sequence ID" value="QHS98377.1"/>
    <property type="molecule type" value="Genomic_DNA"/>
</dbReference>
<proteinExistence type="predicted"/>
<keyword evidence="1" id="KW-0812">Transmembrane</keyword>
<organism evidence="2">
    <name type="scientific">viral metagenome</name>
    <dbReference type="NCBI Taxonomy" id="1070528"/>
    <lineage>
        <taxon>unclassified sequences</taxon>
        <taxon>metagenomes</taxon>
        <taxon>organismal metagenomes</taxon>
    </lineage>
</organism>
<feature type="transmembrane region" description="Helical" evidence="1">
    <location>
        <begin position="39"/>
        <end position="57"/>
    </location>
</feature>
<feature type="transmembrane region" description="Helical" evidence="1">
    <location>
        <begin position="118"/>
        <end position="136"/>
    </location>
</feature>
<evidence type="ECO:0000313" key="2">
    <source>
        <dbReference type="EMBL" id="QHS98377.1"/>
    </source>
</evidence>
<keyword evidence="1" id="KW-1133">Transmembrane helix</keyword>
<feature type="transmembrane region" description="Helical" evidence="1">
    <location>
        <begin position="94"/>
        <end position="112"/>
    </location>
</feature>
<feature type="transmembrane region" description="Helical" evidence="1">
    <location>
        <begin position="181"/>
        <end position="198"/>
    </location>
</feature>
<keyword evidence="1" id="KW-0472">Membrane</keyword>
<evidence type="ECO:0000256" key="1">
    <source>
        <dbReference type="SAM" id="Phobius"/>
    </source>
</evidence>
<dbReference type="AlphaFoldDB" id="A0A6C0C184"/>
<protein>
    <recommendedName>
        <fullName evidence="3">TLC domain-containing protein</fullName>
    </recommendedName>
</protein>
<reference evidence="2" key="1">
    <citation type="journal article" date="2020" name="Nature">
        <title>Giant virus diversity and host interactions through global metagenomics.</title>
        <authorList>
            <person name="Schulz F."/>
            <person name="Roux S."/>
            <person name="Paez-Espino D."/>
            <person name="Jungbluth S."/>
            <person name="Walsh D.A."/>
            <person name="Denef V.J."/>
            <person name="McMahon K.D."/>
            <person name="Konstantinidis K.T."/>
            <person name="Eloe-Fadrosh E.A."/>
            <person name="Kyrpides N.C."/>
            <person name="Woyke T."/>
        </authorList>
    </citation>
    <scope>NUCLEOTIDE SEQUENCE</scope>
    <source>
        <strain evidence="2">GVMAG-M-3300020185-18</strain>
    </source>
</reference>
<feature type="transmembrane region" description="Helical" evidence="1">
    <location>
        <begin position="69"/>
        <end position="87"/>
    </location>
</feature>
<sequence length="218" mass="25262">MNDREVLDYLFFAIIMCGFVDLFLYIITGKKARWFKLHACINALIVGLTYNNVFMIVRNPQCGFDEKTTNIDGIFTVALHIYHCLFFQLKTIDYYHHGLSVFIPILLVPNINYRFNSLYYFTLSGLPGGLDYFALTMVKYNYIDKLLEKKFSSIINAYVRMPLGTIAAFYTYTAAVNENNIIIFISLNAMGFLVYYNVSYFGKLAIENHGENKRQLLN</sequence>
<feature type="transmembrane region" description="Helical" evidence="1">
    <location>
        <begin position="157"/>
        <end position="175"/>
    </location>
</feature>